<dbReference type="PANTHER" id="PTHR45255">
    <property type="entry name" value="DNAJ HOMOLOG SUBFAMILY C MEMBER 24"/>
    <property type="match status" value="1"/>
</dbReference>
<organism evidence="8">
    <name type="scientific">Micromonas pusilla (strain CCMP1545)</name>
    <name type="common">Picoplanktonic green alga</name>
    <dbReference type="NCBI Taxonomy" id="564608"/>
    <lineage>
        <taxon>Eukaryota</taxon>
        <taxon>Viridiplantae</taxon>
        <taxon>Chlorophyta</taxon>
        <taxon>Mamiellophyceae</taxon>
        <taxon>Mamiellales</taxon>
        <taxon>Mamiellaceae</taxon>
        <taxon>Micromonas</taxon>
    </lineage>
</organism>
<feature type="domain" description="DPH-type MB" evidence="6">
    <location>
        <begin position="88"/>
        <end position="147"/>
    </location>
</feature>
<dbReference type="STRING" id="564608.C1MWA8"/>
<dbReference type="RefSeq" id="XP_003059892.1">
    <property type="nucleotide sequence ID" value="XM_003059846.1"/>
</dbReference>
<sequence>MSSSRTHYEVLGVDARDASTEDIKRAYKAAALASHPDKRASRVDGAAGDNSEFLKVQAAWEILKESASRAAYDARLLETARRDADVVVSDEFDIDDMDAEGSSPTKFTRRCRCGDAYEVWSDELLASFDAIDVPCASCSLHVRVRLTGGAAAAKFDAFAMATAAATAAAAAAAGTKDDAAS</sequence>
<evidence type="ECO:0000256" key="4">
    <source>
        <dbReference type="ARBA" id="ARBA00023004"/>
    </source>
</evidence>
<dbReference type="OMA" id="LEDMTWE"/>
<dbReference type="SUPFAM" id="SSF144217">
    <property type="entry name" value="CSL zinc finger"/>
    <property type="match status" value="1"/>
</dbReference>
<evidence type="ECO:0000256" key="2">
    <source>
        <dbReference type="ARBA" id="ARBA00022723"/>
    </source>
</evidence>
<reference evidence="7 8" key="1">
    <citation type="journal article" date="2009" name="Science">
        <title>Green evolution and dynamic adaptations revealed by genomes of the marine picoeukaryotes Micromonas.</title>
        <authorList>
            <person name="Worden A.Z."/>
            <person name="Lee J.H."/>
            <person name="Mock T."/>
            <person name="Rouze P."/>
            <person name="Simmons M.P."/>
            <person name="Aerts A.L."/>
            <person name="Allen A.E."/>
            <person name="Cuvelier M.L."/>
            <person name="Derelle E."/>
            <person name="Everett M.V."/>
            <person name="Foulon E."/>
            <person name="Grimwood J."/>
            <person name="Gundlach H."/>
            <person name="Henrissat B."/>
            <person name="Napoli C."/>
            <person name="McDonald S.M."/>
            <person name="Parker M.S."/>
            <person name="Rombauts S."/>
            <person name="Salamov A."/>
            <person name="Von Dassow P."/>
            <person name="Badger J.H."/>
            <person name="Coutinho P.M."/>
            <person name="Demir E."/>
            <person name="Dubchak I."/>
            <person name="Gentemann C."/>
            <person name="Eikrem W."/>
            <person name="Gready J.E."/>
            <person name="John U."/>
            <person name="Lanier W."/>
            <person name="Lindquist E.A."/>
            <person name="Lucas S."/>
            <person name="Mayer K.F."/>
            <person name="Moreau H."/>
            <person name="Not F."/>
            <person name="Otillar R."/>
            <person name="Panaud O."/>
            <person name="Pangilinan J."/>
            <person name="Paulsen I."/>
            <person name="Piegu B."/>
            <person name="Poliakov A."/>
            <person name="Robbens S."/>
            <person name="Schmutz J."/>
            <person name="Toulza E."/>
            <person name="Wyss T."/>
            <person name="Zelensky A."/>
            <person name="Zhou K."/>
            <person name="Armbrust E.V."/>
            <person name="Bhattacharya D."/>
            <person name="Goodenough U.W."/>
            <person name="Van de Peer Y."/>
            <person name="Grigoriev I.V."/>
        </authorList>
    </citation>
    <scope>NUCLEOTIDE SEQUENCE [LARGE SCALE GENOMIC DNA]</scope>
    <source>
        <strain evidence="7 8">CCMP1545</strain>
    </source>
</reference>
<dbReference type="InterPro" id="IPR036869">
    <property type="entry name" value="J_dom_sf"/>
</dbReference>
<dbReference type="InterPro" id="IPR001623">
    <property type="entry name" value="DnaJ_domain"/>
</dbReference>
<evidence type="ECO:0000259" key="6">
    <source>
        <dbReference type="PROSITE" id="PS51074"/>
    </source>
</evidence>
<dbReference type="PANTHER" id="PTHR45255:SF1">
    <property type="entry name" value="DNAJ HOMOLOG SUBFAMILY C MEMBER 24"/>
    <property type="match status" value="1"/>
</dbReference>
<name>C1MWA8_MICPC</name>
<evidence type="ECO:0000256" key="3">
    <source>
        <dbReference type="ARBA" id="ARBA00022833"/>
    </source>
</evidence>
<dbReference type="Pfam" id="PF05207">
    <property type="entry name" value="Zn_ribbon_CSL"/>
    <property type="match status" value="1"/>
</dbReference>
<evidence type="ECO:0000313" key="7">
    <source>
        <dbReference type="EMBL" id="EEH55844.1"/>
    </source>
</evidence>
<evidence type="ECO:0000259" key="5">
    <source>
        <dbReference type="PROSITE" id="PS50076"/>
    </source>
</evidence>
<dbReference type="EMBL" id="GG663741">
    <property type="protein sequence ID" value="EEH55844.1"/>
    <property type="molecule type" value="Genomic_DNA"/>
</dbReference>
<dbReference type="eggNOG" id="KOG0714">
    <property type="taxonomic scope" value="Eukaryota"/>
</dbReference>
<feature type="domain" description="J" evidence="5">
    <location>
        <begin position="6"/>
        <end position="76"/>
    </location>
</feature>
<dbReference type="SMART" id="SM00271">
    <property type="entry name" value="DnaJ"/>
    <property type="match status" value="1"/>
</dbReference>
<dbReference type="PROSITE" id="PS51074">
    <property type="entry name" value="DPH_MB"/>
    <property type="match status" value="1"/>
</dbReference>
<dbReference type="CDD" id="cd06257">
    <property type="entry name" value="DnaJ"/>
    <property type="match status" value="1"/>
</dbReference>
<dbReference type="Pfam" id="PF00226">
    <property type="entry name" value="DnaJ"/>
    <property type="match status" value="1"/>
</dbReference>
<dbReference type="OrthoDB" id="442087at2759"/>
<dbReference type="Gene3D" id="1.10.287.110">
    <property type="entry name" value="DnaJ domain"/>
    <property type="match status" value="1"/>
</dbReference>
<dbReference type="PROSITE" id="PS50076">
    <property type="entry name" value="DNAJ_2"/>
    <property type="match status" value="1"/>
</dbReference>
<dbReference type="InterPro" id="IPR007872">
    <property type="entry name" value="DPH_MB_dom"/>
</dbReference>
<dbReference type="GO" id="GO:0001671">
    <property type="term" value="F:ATPase activator activity"/>
    <property type="evidence" value="ECO:0007669"/>
    <property type="project" value="TreeGrafter"/>
</dbReference>
<dbReference type="GO" id="GO:0008198">
    <property type="term" value="F:ferrous iron binding"/>
    <property type="evidence" value="ECO:0007669"/>
    <property type="project" value="TreeGrafter"/>
</dbReference>
<keyword evidence="3" id="KW-0862">Zinc</keyword>
<dbReference type="AlphaFoldDB" id="C1MWA8"/>
<accession>C1MWA8</accession>
<evidence type="ECO:0000256" key="1">
    <source>
        <dbReference type="ARBA" id="ARBA00006169"/>
    </source>
</evidence>
<dbReference type="KEGG" id="mpp:MICPUCDRAFT_18620"/>
<proteinExistence type="inferred from homology"/>
<comment type="similarity">
    <text evidence="1">Belongs to the DPH4 family.</text>
</comment>
<keyword evidence="4" id="KW-0408">Iron</keyword>
<evidence type="ECO:0000313" key="8">
    <source>
        <dbReference type="Proteomes" id="UP000001876"/>
    </source>
</evidence>
<keyword evidence="2" id="KW-0479">Metal-binding</keyword>
<dbReference type="InterPro" id="IPR036671">
    <property type="entry name" value="DPH_MB_sf"/>
</dbReference>
<gene>
    <name evidence="7" type="ORF">MICPUCDRAFT_18620</name>
</gene>
<protein>
    <submittedName>
        <fullName evidence="7">Predicted protein</fullName>
    </submittedName>
</protein>
<dbReference type="SUPFAM" id="SSF46565">
    <property type="entry name" value="Chaperone J-domain"/>
    <property type="match status" value="1"/>
</dbReference>
<dbReference type="GeneID" id="9685621"/>
<dbReference type="Proteomes" id="UP000001876">
    <property type="component" value="Unassembled WGS sequence"/>
</dbReference>
<dbReference type="Gene3D" id="3.10.660.10">
    <property type="entry name" value="DPH Zinc finger"/>
    <property type="match status" value="1"/>
</dbReference>
<keyword evidence="8" id="KW-1185">Reference proteome</keyword>